<feature type="region of interest" description="Disordered" evidence="5">
    <location>
        <begin position="117"/>
        <end position="156"/>
    </location>
</feature>
<accession>A0ABD2Z9H1</accession>
<keyword evidence="4" id="KW-0862">Zinc</keyword>
<evidence type="ECO:0000256" key="3">
    <source>
        <dbReference type="ARBA" id="ARBA00022771"/>
    </source>
</evidence>
<proteinExistence type="predicted"/>
<evidence type="ECO:0000313" key="7">
    <source>
        <dbReference type="EMBL" id="KAL3516119.1"/>
    </source>
</evidence>
<evidence type="ECO:0000313" key="8">
    <source>
        <dbReference type="Proteomes" id="UP001630127"/>
    </source>
</evidence>
<dbReference type="PANTHER" id="PTHR43888">
    <property type="entry name" value="DNAJ-LIKE-2, ISOFORM A-RELATED"/>
    <property type="match status" value="1"/>
</dbReference>
<dbReference type="FunFam" id="2.60.260.20:FF:000003">
    <property type="entry name" value="DnaJ subfamily A member 2"/>
    <property type="match status" value="1"/>
</dbReference>
<evidence type="ECO:0000259" key="6">
    <source>
        <dbReference type="Pfam" id="PF01556"/>
    </source>
</evidence>
<evidence type="ECO:0000256" key="5">
    <source>
        <dbReference type="SAM" id="MobiDB-lite"/>
    </source>
</evidence>
<feature type="compositionally biased region" description="Acidic residues" evidence="5">
    <location>
        <begin position="135"/>
        <end position="145"/>
    </location>
</feature>
<dbReference type="SUPFAM" id="SSF49493">
    <property type="entry name" value="HSP40/DnaJ peptide-binding domain"/>
    <property type="match status" value="1"/>
</dbReference>
<dbReference type="GO" id="GO:0008270">
    <property type="term" value="F:zinc ion binding"/>
    <property type="evidence" value="ECO:0007669"/>
    <property type="project" value="UniProtKB-KW"/>
</dbReference>
<evidence type="ECO:0000256" key="1">
    <source>
        <dbReference type="ARBA" id="ARBA00022723"/>
    </source>
</evidence>
<evidence type="ECO:0000256" key="2">
    <source>
        <dbReference type="ARBA" id="ARBA00022737"/>
    </source>
</evidence>
<dbReference type="EMBL" id="JBJUIK010000010">
    <property type="protein sequence ID" value="KAL3516119.1"/>
    <property type="molecule type" value="Genomic_DNA"/>
</dbReference>
<dbReference type="InterPro" id="IPR044713">
    <property type="entry name" value="DNJA1/2-like"/>
</dbReference>
<feature type="domain" description="Chaperone DnaJ C-terminal" evidence="6">
    <location>
        <begin position="13"/>
        <end position="75"/>
    </location>
</feature>
<evidence type="ECO:0000256" key="4">
    <source>
        <dbReference type="ARBA" id="ARBA00022833"/>
    </source>
</evidence>
<gene>
    <name evidence="7" type="ORF">ACH5RR_023021</name>
</gene>
<name>A0ABD2Z9H1_9GENT</name>
<comment type="caution">
    <text evidence="7">The sequence shown here is derived from an EMBL/GenBank/DDBJ whole genome shotgun (WGS) entry which is preliminary data.</text>
</comment>
<reference evidence="7 8" key="1">
    <citation type="submission" date="2024-11" db="EMBL/GenBank/DDBJ databases">
        <title>A near-complete genome assembly of Cinchona calisaya.</title>
        <authorList>
            <person name="Lian D.C."/>
            <person name="Zhao X.W."/>
            <person name="Wei L."/>
        </authorList>
    </citation>
    <scope>NUCLEOTIDE SEQUENCE [LARGE SCALE GENOMIC DNA]</scope>
    <source>
        <tissue evidence="7">Nenye</tissue>
    </source>
</reference>
<dbReference type="InterPro" id="IPR002939">
    <property type="entry name" value="DnaJ_C"/>
</dbReference>
<dbReference type="InterPro" id="IPR008971">
    <property type="entry name" value="HSP40/DnaJ_pept-bd"/>
</dbReference>
<dbReference type="Proteomes" id="UP001630127">
    <property type="component" value="Unassembled WGS sequence"/>
</dbReference>
<dbReference type="Gene3D" id="2.60.260.20">
    <property type="entry name" value="Urease metallochaperone UreE, N-terminal domain"/>
    <property type="match status" value="1"/>
</dbReference>
<organism evidence="7 8">
    <name type="scientific">Cinchona calisaya</name>
    <dbReference type="NCBI Taxonomy" id="153742"/>
    <lineage>
        <taxon>Eukaryota</taxon>
        <taxon>Viridiplantae</taxon>
        <taxon>Streptophyta</taxon>
        <taxon>Embryophyta</taxon>
        <taxon>Tracheophyta</taxon>
        <taxon>Spermatophyta</taxon>
        <taxon>Magnoliopsida</taxon>
        <taxon>eudicotyledons</taxon>
        <taxon>Gunneridae</taxon>
        <taxon>Pentapetalae</taxon>
        <taxon>asterids</taxon>
        <taxon>lamiids</taxon>
        <taxon>Gentianales</taxon>
        <taxon>Rubiaceae</taxon>
        <taxon>Cinchonoideae</taxon>
        <taxon>Cinchoneae</taxon>
        <taxon>Cinchona</taxon>
    </lineage>
</organism>
<dbReference type="Pfam" id="PF01556">
    <property type="entry name" value="DnaJ_C"/>
    <property type="match status" value="1"/>
</dbReference>
<dbReference type="AlphaFoldDB" id="A0ABD2Z9H1"/>
<keyword evidence="1" id="KW-0479">Metal-binding</keyword>
<sequence>MNDPEVGARHPDTVTRDIVFVLQQRKEHPKFKRKFDDLYVEHSLNLTEALCGFPFILTHLDGRKLLVKSDPGEVFKPESGILSPEQCQMLKTKLPSGSLEQLSDMELNECEETTLHDINIDEEMRQKHRHKQQEAYDEDEDEDDDPTMHRMACNQQ</sequence>
<keyword evidence="3" id="KW-0863">Zinc-finger</keyword>
<protein>
    <recommendedName>
        <fullName evidence="6">Chaperone DnaJ C-terminal domain-containing protein</fullName>
    </recommendedName>
</protein>
<keyword evidence="8" id="KW-1185">Reference proteome</keyword>
<keyword evidence="2" id="KW-0677">Repeat</keyword>